<dbReference type="InterPro" id="IPR002921">
    <property type="entry name" value="Fungal_lipase-type"/>
</dbReference>
<keyword evidence="8" id="KW-0106">Calcium</keyword>
<dbReference type="AlphaFoldDB" id="A0AAD2FYS8"/>
<evidence type="ECO:0000256" key="15">
    <source>
        <dbReference type="SAM" id="MobiDB-lite"/>
    </source>
</evidence>
<keyword evidence="10 16" id="KW-1133">Transmembrane helix</keyword>
<keyword evidence="3" id="KW-1003">Cell membrane</keyword>
<keyword evidence="4" id="KW-0597">Phosphoprotein</keyword>
<comment type="cofactor">
    <cofactor evidence="1">
        <name>Ca(2+)</name>
        <dbReference type="ChEBI" id="CHEBI:29108"/>
    </cofactor>
</comment>
<evidence type="ECO:0000313" key="19">
    <source>
        <dbReference type="Proteomes" id="UP001295423"/>
    </source>
</evidence>
<feature type="transmembrane region" description="Helical" evidence="16">
    <location>
        <begin position="75"/>
        <end position="96"/>
    </location>
</feature>
<gene>
    <name evidence="18" type="ORF">CYCCA115_LOCUS16439</name>
</gene>
<feature type="compositionally biased region" description="Polar residues" evidence="15">
    <location>
        <begin position="329"/>
        <end position="349"/>
    </location>
</feature>
<comment type="caution">
    <text evidence="18">The sequence shown here is derived from an EMBL/GenBank/DDBJ whole genome shotgun (WGS) entry which is preliminary data.</text>
</comment>
<evidence type="ECO:0000256" key="9">
    <source>
        <dbReference type="ARBA" id="ARBA00022963"/>
    </source>
</evidence>
<evidence type="ECO:0000256" key="1">
    <source>
        <dbReference type="ARBA" id="ARBA00001913"/>
    </source>
</evidence>
<dbReference type="InterPro" id="IPR052214">
    <property type="entry name" value="DAG_Lipase-Related"/>
</dbReference>
<evidence type="ECO:0000256" key="13">
    <source>
        <dbReference type="ARBA" id="ARBA00024531"/>
    </source>
</evidence>
<keyword evidence="12 16" id="KW-0472">Membrane</keyword>
<dbReference type="EC" id="3.1.1.116" evidence="14"/>
<feature type="domain" description="Fungal lipase-type" evidence="17">
    <location>
        <begin position="491"/>
        <end position="631"/>
    </location>
</feature>
<dbReference type="SUPFAM" id="SSF53474">
    <property type="entry name" value="alpha/beta-Hydrolases"/>
    <property type="match status" value="1"/>
</dbReference>
<keyword evidence="7" id="KW-0378">Hydrolase</keyword>
<dbReference type="Pfam" id="PF01764">
    <property type="entry name" value="Lipase_3"/>
    <property type="match status" value="1"/>
</dbReference>
<evidence type="ECO:0000256" key="4">
    <source>
        <dbReference type="ARBA" id="ARBA00022553"/>
    </source>
</evidence>
<name>A0AAD2FYS8_9STRA</name>
<evidence type="ECO:0000256" key="12">
    <source>
        <dbReference type="ARBA" id="ARBA00023136"/>
    </source>
</evidence>
<dbReference type="Proteomes" id="UP001295423">
    <property type="component" value="Unassembled WGS sequence"/>
</dbReference>
<protein>
    <recommendedName>
        <fullName evidence="14">sn-1-specific diacylglycerol lipase</fullName>
        <ecNumber evidence="14">3.1.1.116</ecNumber>
    </recommendedName>
</protein>
<feature type="region of interest" description="Disordered" evidence="15">
    <location>
        <begin position="329"/>
        <end position="366"/>
    </location>
</feature>
<keyword evidence="5 16" id="KW-0812">Transmembrane</keyword>
<evidence type="ECO:0000313" key="18">
    <source>
        <dbReference type="EMBL" id="CAJ1956875.1"/>
    </source>
</evidence>
<dbReference type="InterPro" id="IPR029058">
    <property type="entry name" value="AB_hydrolase_fold"/>
</dbReference>
<keyword evidence="11" id="KW-0443">Lipid metabolism</keyword>
<feature type="region of interest" description="Disordered" evidence="15">
    <location>
        <begin position="813"/>
        <end position="835"/>
    </location>
</feature>
<dbReference type="PANTHER" id="PTHR45792:SF8">
    <property type="entry name" value="DIACYLGLYCEROL LIPASE-ALPHA"/>
    <property type="match status" value="1"/>
</dbReference>
<evidence type="ECO:0000259" key="17">
    <source>
        <dbReference type="Pfam" id="PF01764"/>
    </source>
</evidence>
<proteinExistence type="predicted"/>
<evidence type="ECO:0000256" key="2">
    <source>
        <dbReference type="ARBA" id="ARBA00004651"/>
    </source>
</evidence>
<feature type="transmembrane region" description="Helical" evidence="16">
    <location>
        <begin position="20"/>
        <end position="44"/>
    </location>
</feature>
<keyword evidence="9" id="KW-0442">Lipid degradation</keyword>
<reference evidence="18" key="1">
    <citation type="submission" date="2023-08" db="EMBL/GenBank/DDBJ databases">
        <authorList>
            <person name="Audoor S."/>
            <person name="Bilcke G."/>
        </authorList>
    </citation>
    <scope>NUCLEOTIDE SEQUENCE</scope>
</reference>
<evidence type="ECO:0000256" key="3">
    <source>
        <dbReference type="ARBA" id="ARBA00022475"/>
    </source>
</evidence>
<evidence type="ECO:0000256" key="10">
    <source>
        <dbReference type="ARBA" id="ARBA00022989"/>
    </source>
</evidence>
<feature type="transmembrane region" description="Helical" evidence="16">
    <location>
        <begin position="174"/>
        <end position="198"/>
    </location>
</feature>
<evidence type="ECO:0000256" key="14">
    <source>
        <dbReference type="ARBA" id="ARBA00026104"/>
    </source>
</evidence>
<dbReference type="EMBL" id="CAKOGP040001925">
    <property type="protein sequence ID" value="CAJ1956875.1"/>
    <property type="molecule type" value="Genomic_DNA"/>
</dbReference>
<evidence type="ECO:0000256" key="5">
    <source>
        <dbReference type="ARBA" id="ARBA00022692"/>
    </source>
</evidence>
<dbReference type="GO" id="GO:0016042">
    <property type="term" value="P:lipid catabolic process"/>
    <property type="evidence" value="ECO:0007669"/>
    <property type="project" value="UniProtKB-KW"/>
</dbReference>
<organism evidence="18 19">
    <name type="scientific">Cylindrotheca closterium</name>
    <dbReference type="NCBI Taxonomy" id="2856"/>
    <lineage>
        <taxon>Eukaryota</taxon>
        <taxon>Sar</taxon>
        <taxon>Stramenopiles</taxon>
        <taxon>Ochrophyta</taxon>
        <taxon>Bacillariophyta</taxon>
        <taxon>Bacillariophyceae</taxon>
        <taxon>Bacillariophycidae</taxon>
        <taxon>Bacillariales</taxon>
        <taxon>Bacillariaceae</taxon>
        <taxon>Cylindrotheca</taxon>
    </lineage>
</organism>
<dbReference type="GO" id="GO:0046872">
    <property type="term" value="F:metal ion binding"/>
    <property type="evidence" value="ECO:0007669"/>
    <property type="project" value="UniProtKB-KW"/>
</dbReference>
<dbReference type="Gene3D" id="3.40.50.1820">
    <property type="entry name" value="alpha/beta hydrolase"/>
    <property type="match status" value="1"/>
</dbReference>
<evidence type="ECO:0000256" key="11">
    <source>
        <dbReference type="ARBA" id="ARBA00023098"/>
    </source>
</evidence>
<evidence type="ECO:0000256" key="6">
    <source>
        <dbReference type="ARBA" id="ARBA00022723"/>
    </source>
</evidence>
<dbReference type="PANTHER" id="PTHR45792">
    <property type="entry name" value="DIACYLGLYCEROL LIPASE HOMOLOG-RELATED"/>
    <property type="match status" value="1"/>
</dbReference>
<evidence type="ECO:0000256" key="16">
    <source>
        <dbReference type="SAM" id="Phobius"/>
    </source>
</evidence>
<keyword evidence="19" id="KW-1185">Reference proteome</keyword>
<keyword evidence="6" id="KW-0479">Metal-binding</keyword>
<comment type="catalytic activity">
    <reaction evidence="13">
        <text>a 1,2-diacyl-sn-glycerol + H2O = a 2-acylglycerol + a fatty acid + H(+)</text>
        <dbReference type="Rhea" id="RHEA:33275"/>
        <dbReference type="ChEBI" id="CHEBI:15377"/>
        <dbReference type="ChEBI" id="CHEBI:15378"/>
        <dbReference type="ChEBI" id="CHEBI:17389"/>
        <dbReference type="ChEBI" id="CHEBI:17815"/>
        <dbReference type="ChEBI" id="CHEBI:28868"/>
        <dbReference type="EC" id="3.1.1.116"/>
    </reaction>
    <physiologicalReaction direction="left-to-right" evidence="13">
        <dbReference type="Rhea" id="RHEA:33276"/>
    </physiologicalReaction>
</comment>
<dbReference type="GO" id="GO:0016298">
    <property type="term" value="F:lipase activity"/>
    <property type="evidence" value="ECO:0007669"/>
    <property type="project" value="TreeGrafter"/>
</dbReference>
<dbReference type="GO" id="GO:0005886">
    <property type="term" value="C:plasma membrane"/>
    <property type="evidence" value="ECO:0007669"/>
    <property type="project" value="UniProtKB-SubCell"/>
</dbReference>
<evidence type="ECO:0000256" key="7">
    <source>
        <dbReference type="ARBA" id="ARBA00022801"/>
    </source>
</evidence>
<sequence>MPALRLCGRKTMIAGDELRIYSLLIGFGRFIQSGLAIGLTFLTIKQQVYDVELRPMLEGCDFSPDFEMFAQNQRLFVVGYVTIALAMPLVSLSTLLPMHILSGRGTPTDTAPRRLMPMLCHISISLESCLRVAALTFGIFAISLAYEFCGCTLTEEEFATDWNDACSLQKTNRVILIISIVFHGIDATLSLFTLIYLICCRVVNFGVNSDSCWNTFFNVCMACSSALTCCFFGGTKAIGGDFTDISILLANFFNDDDILDITPSDVAAGLIMVRRENKVEVIRRRSDLNFSRRQLRLSAMSSPDSNRSLPTDRASISSVPSFRTLQTTDRRSIMSTSNRSVTGDSTPSVVTPGDKHHISSLTSAGNNNRRMSMGIREVLMEDSNPDRHAVAEGAWFYKYAAASYGWVAVMLLKPVSGTLKMIYYVFRYTTFCRNSESKKYVNDIWLQLRRLAIRTVLDHLYEQDVVYATFEHSVTKTPYFIAMDHAWKTVVLSIRGTMSLESLLADISLTPESLEQVGKECGFDGSDHYTHRGMLACAKWIYADLKEHGFLDELVGPSGSHKEYSLRIVGHSLGAGVASILSLMLRSEYPNLRCLAFGAPGCVFDAQLAEESSTWTTSYVVDCDFVSRLSKESVEALRNDVLEMIARIKVPKHRVFELRRLKKAKHNEETLSKSNDDILFGAHEVETSNFRKQLEEFYAFQQSLKEMDAANYIPLYIPGKILHLHGVGKETGNENLSPREEFAATNGGMISSDSNDGRYTARWAKRKDFERIVLSSHLLWDHHPGFGLDSFREVATRFGLEEPFFVERLEIDEETGFEEVTDFDEEDDDDDDDDF</sequence>
<evidence type="ECO:0000256" key="8">
    <source>
        <dbReference type="ARBA" id="ARBA00022837"/>
    </source>
</evidence>
<dbReference type="CDD" id="cd00519">
    <property type="entry name" value="Lipase_3"/>
    <property type="match status" value="1"/>
</dbReference>
<comment type="subcellular location">
    <subcellularLocation>
        <location evidence="2">Cell membrane</location>
        <topology evidence="2">Multi-pass membrane protein</topology>
    </subcellularLocation>
</comment>
<accession>A0AAD2FYS8</accession>